<evidence type="ECO:0000313" key="2">
    <source>
        <dbReference type="EMBL" id="PJA33190.1"/>
    </source>
</evidence>
<dbReference type="EMBL" id="PFXF01000004">
    <property type="protein sequence ID" value="PJA33190.1"/>
    <property type="molecule type" value="Genomic_DNA"/>
</dbReference>
<name>A0A2M7WT47_9BACT</name>
<dbReference type="InterPro" id="IPR036850">
    <property type="entry name" value="NDK-like_dom_sf"/>
</dbReference>
<sequence>MVFVYQIGGGKLETSAYIIKPHGLMFRKEVRAMIESAGLTITESKNLVIPKWALEIIYSDLAEKYRDVVFRPFKNALAEVGLVTGQDAVDVLLQITGTKLDPADCAPGSIRFEFGEQGPFITEGIRCYRNIIHRPRNMVEAEDNIKVFRML</sequence>
<dbReference type="AlphaFoldDB" id="A0A2M7WT47"/>
<proteinExistence type="predicted"/>
<reference evidence="3" key="1">
    <citation type="submission" date="2017-09" db="EMBL/GenBank/DDBJ databases">
        <title>Depth-based differentiation of microbial function through sediment-hosted aquifers and enrichment of novel symbionts in the deep terrestrial subsurface.</title>
        <authorList>
            <person name="Probst A.J."/>
            <person name="Ladd B."/>
            <person name="Jarett J.K."/>
            <person name="Geller-Mcgrath D.E."/>
            <person name="Sieber C.M.K."/>
            <person name="Emerson J.B."/>
            <person name="Anantharaman K."/>
            <person name="Thomas B.C."/>
            <person name="Malmstrom R."/>
            <person name="Stieglmeier M."/>
            <person name="Klingl A."/>
            <person name="Woyke T."/>
            <person name="Ryan C.M."/>
            <person name="Banfield J.F."/>
        </authorList>
    </citation>
    <scope>NUCLEOTIDE SEQUENCE [LARGE SCALE GENOMIC DNA]</scope>
</reference>
<evidence type="ECO:0000313" key="3">
    <source>
        <dbReference type="Proteomes" id="UP000230758"/>
    </source>
</evidence>
<feature type="domain" description="Nucleoside diphosphate kinase-like" evidence="1">
    <location>
        <begin position="12"/>
        <end position="149"/>
    </location>
</feature>
<protein>
    <recommendedName>
        <fullName evidence="1">Nucleoside diphosphate kinase-like domain-containing protein</fullName>
    </recommendedName>
</protein>
<dbReference type="SUPFAM" id="SSF54919">
    <property type="entry name" value="Nucleoside diphosphate kinase, NDK"/>
    <property type="match status" value="1"/>
</dbReference>
<dbReference type="Gene3D" id="3.30.70.141">
    <property type="entry name" value="Nucleoside diphosphate kinase-like domain"/>
    <property type="match status" value="1"/>
</dbReference>
<dbReference type="Pfam" id="PF00334">
    <property type="entry name" value="NDK"/>
    <property type="match status" value="1"/>
</dbReference>
<comment type="caution">
    <text evidence="2">The sequence shown here is derived from an EMBL/GenBank/DDBJ whole genome shotgun (WGS) entry which is preliminary data.</text>
</comment>
<gene>
    <name evidence="2" type="ORF">CO185_00205</name>
</gene>
<dbReference type="Proteomes" id="UP000230758">
    <property type="component" value="Unassembled WGS sequence"/>
</dbReference>
<evidence type="ECO:0000259" key="1">
    <source>
        <dbReference type="SMART" id="SM00562"/>
    </source>
</evidence>
<dbReference type="SMART" id="SM00562">
    <property type="entry name" value="NDK"/>
    <property type="match status" value="1"/>
</dbReference>
<accession>A0A2M7WT47</accession>
<organism evidence="2 3">
    <name type="scientific">Candidatus Zambryskibacteria bacterium CG_4_9_14_3_um_filter_42_15</name>
    <dbReference type="NCBI Taxonomy" id="1975112"/>
    <lineage>
        <taxon>Bacteria</taxon>
        <taxon>Candidatus Zambryskiibacteriota</taxon>
    </lineage>
</organism>
<dbReference type="InterPro" id="IPR034907">
    <property type="entry name" value="NDK-like_dom"/>
</dbReference>